<evidence type="ECO:0000256" key="2">
    <source>
        <dbReference type="ARBA" id="ARBA00023125"/>
    </source>
</evidence>
<keyword evidence="2" id="KW-0238">DNA-binding</keyword>
<evidence type="ECO:0000259" key="4">
    <source>
        <dbReference type="PROSITE" id="PS50949"/>
    </source>
</evidence>
<name>A0ABU3DD18_9RHOB</name>
<evidence type="ECO:0000256" key="3">
    <source>
        <dbReference type="ARBA" id="ARBA00023163"/>
    </source>
</evidence>
<dbReference type="Pfam" id="PF00392">
    <property type="entry name" value="GntR"/>
    <property type="match status" value="1"/>
</dbReference>
<dbReference type="PROSITE" id="PS50949">
    <property type="entry name" value="HTH_GNTR"/>
    <property type="match status" value="1"/>
</dbReference>
<proteinExistence type="predicted"/>
<dbReference type="PANTHER" id="PTHR43537:SF39">
    <property type="entry name" value="HTH-TYPE TRANSCRIPTIONAL REGULATOR MCBR"/>
    <property type="match status" value="1"/>
</dbReference>
<dbReference type="Proteomes" id="UP001265259">
    <property type="component" value="Unassembled WGS sequence"/>
</dbReference>
<reference evidence="5 6" key="1">
    <citation type="submission" date="2023-09" db="EMBL/GenBank/DDBJ databases">
        <authorList>
            <person name="Rey-Velasco X."/>
        </authorList>
    </citation>
    <scope>NUCLEOTIDE SEQUENCE [LARGE SCALE GENOMIC DNA]</scope>
    <source>
        <strain evidence="5 6">F158</strain>
    </source>
</reference>
<dbReference type="PANTHER" id="PTHR43537">
    <property type="entry name" value="TRANSCRIPTIONAL REGULATOR, GNTR FAMILY"/>
    <property type="match status" value="1"/>
</dbReference>
<dbReference type="Pfam" id="PF07729">
    <property type="entry name" value="FCD"/>
    <property type="match status" value="1"/>
</dbReference>
<evidence type="ECO:0000313" key="6">
    <source>
        <dbReference type="Proteomes" id="UP001265259"/>
    </source>
</evidence>
<accession>A0ABU3DD18</accession>
<dbReference type="InterPro" id="IPR008920">
    <property type="entry name" value="TF_FadR/GntR_C"/>
</dbReference>
<dbReference type="SUPFAM" id="SSF48008">
    <property type="entry name" value="GntR ligand-binding domain-like"/>
    <property type="match status" value="1"/>
</dbReference>
<dbReference type="SMART" id="SM00895">
    <property type="entry name" value="FCD"/>
    <property type="match status" value="1"/>
</dbReference>
<dbReference type="InterPro" id="IPR036388">
    <property type="entry name" value="WH-like_DNA-bd_sf"/>
</dbReference>
<dbReference type="SUPFAM" id="SSF46785">
    <property type="entry name" value="Winged helix' DNA-binding domain"/>
    <property type="match status" value="1"/>
</dbReference>
<keyword evidence="1" id="KW-0805">Transcription regulation</keyword>
<feature type="domain" description="HTH gntR-type" evidence="4">
    <location>
        <begin position="15"/>
        <end position="82"/>
    </location>
</feature>
<keyword evidence="6" id="KW-1185">Reference proteome</keyword>
<dbReference type="InterPro" id="IPR000524">
    <property type="entry name" value="Tscrpt_reg_HTH_GntR"/>
</dbReference>
<gene>
    <name evidence="5" type="ORF">RM543_02855</name>
</gene>
<dbReference type="EMBL" id="JAVRHL010000001">
    <property type="protein sequence ID" value="MDT0681611.1"/>
    <property type="molecule type" value="Genomic_DNA"/>
</dbReference>
<organism evidence="5 6">
    <name type="scientific">Tropicimonas omnivorans</name>
    <dbReference type="NCBI Taxonomy" id="3075590"/>
    <lineage>
        <taxon>Bacteria</taxon>
        <taxon>Pseudomonadati</taxon>
        <taxon>Pseudomonadota</taxon>
        <taxon>Alphaproteobacteria</taxon>
        <taxon>Rhodobacterales</taxon>
        <taxon>Roseobacteraceae</taxon>
        <taxon>Tropicimonas</taxon>
    </lineage>
</organism>
<comment type="caution">
    <text evidence="5">The sequence shown here is derived from an EMBL/GenBank/DDBJ whole genome shotgun (WGS) entry which is preliminary data.</text>
</comment>
<evidence type="ECO:0000313" key="5">
    <source>
        <dbReference type="EMBL" id="MDT0681611.1"/>
    </source>
</evidence>
<dbReference type="Gene3D" id="1.20.120.530">
    <property type="entry name" value="GntR ligand-binding domain-like"/>
    <property type="match status" value="1"/>
</dbReference>
<keyword evidence="3" id="KW-0804">Transcription</keyword>
<dbReference type="InterPro" id="IPR036390">
    <property type="entry name" value="WH_DNA-bd_sf"/>
</dbReference>
<dbReference type="SMART" id="SM00345">
    <property type="entry name" value="HTH_GNTR"/>
    <property type="match status" value="1"/>
</dbReference>
<dbReference type="Gene3D" id="1.10.10.10">
    <property type="entry name" value="Winged helix-like DNA-binding domain superfamily/Winged helix DNA-binding domain"/>
    <property type="match status" value="1"/>
</dbReference>
<dbReference type="RefSeq" id="WP_311689384.1">
    <property type="nucleotide sequence ID" value="NZ_JAVRHL010000001.1"/>
</dbReference>
<sequence>MTRTSFPEIAPVRRETVQSRIHQELRTMLMAGHFQPGQALKINDLAAAFGTSAQPIRESIRQLVAERALDATANRSARIPRLGPEQLDDLRRTRLALEGLAAELATERATEDGIAALSRIVDEELRADDKRDIGTSVAHNLNFHFTMYRMSGSEIIPPIIEGLWLRVGPHVRTAAEIFDAREGRGAELHVRSIEAMRKGDGPGTRAAIETDINRFFDLIRDMAPTED</sequence>
<protein>
    <submittedName>
        <fullName evidence="5">GntR family transcriptional regulator</fullName>
    </submittedName>
</protein>
<dbReference type="InterPro" id="IPR011711">
    <property type="entry name" value="GntR_C"/>
</dbReference>
<evidence type="ECO:0000256" key="1">
    <source>
        <dbReference type="ARBA" id="ARBA00023015"/>
    </source>
</evidence>